<organism evidence="8 9">
    <name type="scientific">Pelosinus fermentans B4</name>
    <dbReference type="NCBI Taxonomy" id="1149862"/>
    <lineage>
        <taxon>Bacteria</taxon>
        <taxon>Bacillati</taxon>
        <taxon>Bacillota</taxon>
        <taxon>Negativicutes</taxon>
        <taxon>Selenomonadales</taxon>
        <taxon>Sporomusaceae</taxon>
        <taxon>Pelosinus</taxon>
    </lineage>
</organism>
<dbReference type="PANTHER" id="PTHR32089">
    <property type="entry name" value="METHYL-ACCEPTING CHEMOTAXIS PROTEIN MCPB"/>
    <property type="match status" value="1"/>
</dbReference>
<feature type="transmembrane region" description="Helical" evidence="5">
    <location>
        <begin position="182"/>
        <end position="202"/>
    </location>
</feature>
<dbReference type="Pfam" id="PF00015">
    <property type="entry name" value="MCPsignal"/>
    <property type="match status" value="1"/>
</dbReference>
<evidence type="ECO:0000256" key="3">
    <source>
        <dbReference type="PROSITE-ProRule" id="PRU00284"/>
    </source>
</evidence>
<keyword evidence="4" id="KW-0175">Coiled coil</keyword>
<keyword evidence="5" id="KW-0472">Membrane</keyword>
<dbReference type="PROSITE" id="PS50885">
    <property type="entry name" value="HAMP"/>
    <property type="match status" value="1"/>
</dbReference>
<dbReference type="PROSITE" id="PS50111">
    <property type="entry name" value="CHEMOTAXIS_TRANSDUC_2"/>
    <property type="match status" value="1"/>
</dbReference>
<feature type="domain" description="Methyl-accepting transducer" evidence="6">
    <location>
        <begin position="276"/>
        <end position="512"/>
    </location>
</feature>
<dbReference type="GO" id="GO:0007165">
    <property type="term" value="P:signal transduction"/>
    <property type="evidence" value="ECO:0007669"/>
    <property type="project" value="UniProtKB-KW"/>
</dbReference>
<comment type="caution">
    <text evidence="8">The sequence shown here is derived from an EMBL/GenBank/DDBJ whole genome shotgun (WGS) entry which is preliminary data.</text>
</comment>
<gene>
    <name evidence="8" type="ORF">FB4_2546</name>
</gene>
<keyword evidence="5" id="KW-1133">Transmembrane helix</keyword>
<dbReference type="PANTHER" id="PTHR32089:SF112">
    <property type="entry name" value="LYSOZYME-LIKE PROTEIN-RELATED"/>
    <property type="match status" value="1"/>
</dbReference>
<dbReference type="Pfam" id="PF00672">
    <property type="entry name" value="HAMP"/>
    <property type="match status" value="1"/>
</dbReference>
<sequence length="562" mass="59930">MKWTVGKKIGGGFSLVLALVILMSGFTIWKIGEITANYHTFSKLNIEKMEMVQGAAADIANEAVTMRRFNFVGDPNDIPVYNDYKTKSNDRLKWLEKNLNTGTGKEYITSIKQAKEEYERIAELSMAAKQAGKSDEVAHYMAEAGSPYKATMTATEKLTLETRTYVAQEQEQYAKDARSSQVFLIVINIIVIIVSSIIAFFISRNISRPVHTVAEVASQIAAGNLAADTITYQSEDEIGQLADAFNKMRTNLRTVISQVSVSAEQLAASSEELTASAEQSAQASTQVAISIMEVATGTEAQGRNINSAAATVGNITTAIQEIASNAGIATGISDRAAAAAQNGGNSIEAAIQQMNTINQTVTESAKVVTKLGERSREIGQIVDTISNIANQTNLLALNAAIEAARAGEQGRGFAVVAEEVRKLAEQSQAATKQIASLIQEIQNETDNAVTAMNDGTREVKLGTDVVNTAGGAFTEISSLASQVSSQVKDIASAIERVAAGSEEMVVSIREIETISKETSGQTQTVSAATEEQSASMEEIASSSEALAHLAEELQVTIATFKL</sequence>
<dbReference type="Gene3D" id="6.10.340.10">
    <property type="match status" value="1"/>
</dbReference>
<dbReference type="CDD" id="cd11386">
    <property type="entry name" value="MCP_signal"/>
    <property type="match status" value="1"/>
</dbReference>
<dbReference type="FunFam" id="1.10.287.950:FF:000001">
    <property type="entry name" value="Methyl-accepting chemotaxis sensory transducer"/>
    <property type="match status" value="1"/>
</dbReference>
<dbReference type="EMBL" id="AKVJ01000010">
    <property type="protein sequence ID" value="EIW20114.1"/>
    <property type="molecule type" value="Genomic_DNA"/>
</dbReference>
<keyword evidence="1 3" id="KW-0807">Transducer</keyword>
<dbReference type="GO" id="GO:0016020">
    <property type="term" value="C:membrane"/>
    <property type="evidence" value="ECO:0007669"/>
    <property type="project" value="InterPro"/>
</dbReference>
<evidence type="ECO:0000313" key="8">
    <source>
        <dbReference type="EMBL" id="EIW20114.1"/>
    </source>
</evidence>
<feature type="coiled-coil region" evidence="4">
    <location>
        <begin position="420"/>
        <end position="447"/>
    </location>
</feature>
<proteinExistence type="inferred from homology"/>
<feature type="domain" description="HAMP" evidence="7">
    <location>
        <begin position="204"/>
        <end position="257"/>
    </location>
</feature>
<dbReference type="RefSeq" id="WP_007931595.1">
    <property type="nucleotide sequence ID" value="NZ_AKVJ01000010.1"/>
</dbReference>
<comment type="similarity">
    <text evidence="2">Belongs to the methyl-accepting chemotaxis (MCP) protein family.</text>
</comment>
<dbReference type="CDD" id="cd06225">
    <property type="entry name" value="HAMP"/>
    <property type="match status" value="1"/>
</dbReference>
<dbReference type="Proteomes" id="UP000004324">
    <property type="component" value="Unassembled WGS sequence"/>
</dbReference>
<name>I9LHW5_9FIRM</name>
<evidence type="ECO:0000313" key="9">
    <source>
        <dbReference type="Proteomes" id="UP000004324"/>
    </source>
</evidence>
<evidence type="ECO:0000259" key="6">
    <source>
        <dbReference type="PROSITE" id="PS50111"/>
    </source>
</evidence>
<feature type="transmembrane region" description="Helical" evidence="5">
    <location>
        <begin position="12"/>
        <end position="29"/>
    </location>
</feature>
<keyword evidence="9" id="KW-1185">Reference proteome</keyword>
<dbReference type="Gene3D" id="1.10.287.950">
    <property type="entry name" value="Methyl-accepting chemotaxis protein"/>
    <property type="match status" value="1"/>
</dbReference>
<dbReference type="InterPro" id="IPR004089">
    <property type="entry name" value="MCPsignal_dom"/>
</dbReference>
<evidence type="ECO:0000256" key="5">
    <source>
        <dbReference type="SAM" id="Phobius"/>
    </source>
</evidence>
<dbReference type="PATRIC" id="fig|1149862.3.peg.833"/>
<dbReference type="OrthoDB" id="107771at2"/>
<dbReference type="SMART" id="SM00283">
    <property type="entry name" value="MA"/>
    <property type="match status" value="1"/>
</dbReference>
<accession>I9LHW5</accession>
<evidence type="ECO:0000256" key="2">
    <source>
        <dbReference type="ARBA" id="ARBA00029447"/>
    </source>
</evidence>
<evidence type="ECO:0000256" key="4">
    <source>
        <dbReference type="SAM" id="Coils"/>
    </source>
</evidence>
<dbReference type="InterPro" id="IPR003660">
    <property type="entry name" value="HAMP_dom"/>
</dbReference>
<evidence type="ECO:0000256" key="1">
    <source>
        <dbReference type="ARBA" id="ARBA00023224"/>
    </source>
</evidence>
<evidence type="ECO:0000259" key="7">
    <source>
        <dbReference type="PROSITE" id="PS50885"/>
    </source>
</evidence>
<keyword evidence="5" id="KW-0812">Transmembrane</keyword>
<protein>
    <submittedName>
        <fullName evidence="8">Chemotaxis sensory transducer</fullName>
    </submittedName>
</protein>
<reference evidence="8 9" key="1">
    <citation type="journal article" date="2012" name="J. Bacteriol.">
        <title>Draft Genome Sequences for Two Metal-Reducing Pelosinus fermentans Strains Isolated from a Cr(VI)-Contaminated Site and for Type Strain R7.</title>
        <authorList>
            <person name="Brown S.D."/>
            <person name="Podar M."/>
            <person name="Klingeman D.M."/>
            <person name="Johnson C.M."/>
            <person name="Yang Z.K."/>
            <person name="Utturkar S.M."/>
            <person name="Land M.L."/>
            <person name="Mosher J.J."/>
            <person name="Hurt R.A.Jr."/>
            <person name="Phelps T.J."/>
            <person name="Palumbo A.V."/>
            <person name="Arkin A.P."/>
            <person name="Hazen T.C."/>
            <person name="Elias D.A."/>
        </authorList>
    </citation>
    <scope>NUCLEOTIDE SEQUENCE [LARGE SCALE GENOMIC DNA]</scope>
    <source>
        <strain evidence="8 9">B4</strain>
    </source>
</reference>
<dbReference type="GO" id="GO:0006935">
    <property type="term" value="P:chemotaxis"/>
    <property type="evidence" value="ECO:0007669"/>
    <property type="project" value="UniProtKB-ARBA"/>
</dbReference>
<dbReference type="AlphaFoldDB" id="I9LHW5"/>
<dbReference type="SUPFAM" id="SSF58104">
    <property type="entry name" value="Methyl-accepting chemotaxis protein (MCP) signaling domain"/>
    <property type="match status" value="1"/>
</dbReference>
<dbReference type="SMART" id="SM00304">
    <property type="entry name" value="HAMP"/>
    <property type="match status" value="1"/>
</dbReference>